<proteinExistence type="predicted"/>
<organism evidence="8 9">
    <name type="scientific">Hymenobacter mellowenesis</name>
    <dbReference type="NCBI Taxonomy" id="3063995"/>
    <lineage>
        <taxon>Bacteria</taxon>
        <taxon>Pseudomonadati</taxon>
        <taxon>Bacteroidota</taxon>
        <taxon>Cytophagia</taxon>
        <taxon>Cytophagales</taxon>
        <taxon>Hymenobacteraceae</taxon>
        <taxon>Hymenobacter</taxon>
    </lineage>
</organism>
<dbReference type="InterPro" id="IPR001610">
    <property type="entry name" value="PAC"/>
</dbReference>
<keyword evidence="4" id="KW-0808">Transferase</keyword>
<feature type="domain" description="PAC" evidence="7">
    <location>
        <begin position="225"/>
        <end position="277"/>
    </location>
</feature>
<feature type="domain" description="PAS" evidence="6">
    <location>
        <begin position="25"/>
        <end position="96"/>
    </location>
</feature>
<dbReference type="Gene3D" id="3.30.450.20">
    <property type="entry name" value="PAS domain"/>
    <property type="match status" value="2"/>
</dbReference>
<sequence length="307" mass="35823">MSTSPSVNPLPAEALPIGAAQGQVGPEQFTFLADMIPQLVWITDPTGFHTYFNQRWIDYTGYDLADSVGPDMWNNLLHPDDQTRARQVWGHSLATGDDYEIEYRFKGRDGQYRWFLGQARPRRDEGGRIIAWFGTCTDIQDQKQAQHAQQEREEEFTTLADNMAQLAWMTRPDGYIYWYNRRWYDYTGTTLEEMQGWGWDKVHHPDYINGVVEFVSKAWTVGEPFELTFPLRGKDGQYRWFLTRAEPIRNEKGELVRWLGTNTDITAMRELQQQLETAYSDLEAKVMFRNLDLEREVKQLREAAAGK</sequence>
<keyword evidence="3" id="KW-0597">Phosphoprotein</keyword>
<protein>
    <recommendedName>
        <fullName evidence="2">histidine kinase</fullName>
        <ecNumber evidence="2">2.7.13.3</ecNumber>
    </recommendedName>
</protein>
<dbReference type="InterPro" id="IPR013655">
    <property type="entry name" value="PAS_fold_3"/>
</dbReference>
<feature type="domain" description="PAC" evidence="7">
    <location>
        <begin position="99"/>
        <end position="151"/>
    </location>
</feature>
<dbReference type="CDD" id="cd00130">
    <property type="entry name" value="PAS"/>
    <property type="match status" value="2"/>
</dbReference>
<accession>A0ABT9AKS8</accession>
<dbReference type="PROSITE" id="PS50113">
    <property type="entry name" value="PAC"/>
    <property type="match status" value="2"/>
</dbReference>
<evidence type="ECO:0000313" key="9">
    <source>
        <dbReference type="Proteomes" id="UP001167796"/>
    </source>
</evidence>
<dbReference type="InterPro" id="IPR035965">
    <property type="entry name" value="PAS-like_dom_sf"/>
</dbReference>
<dbReference type="SMART" id="SM00086">
    <property type="entry name" value="PAC"/>
    <property type="match status" value="2"/>
</dbReference>
<comment type="caution">
    <text evidence="8">The sequence shown here is derived from an EMBL/GenBank/DDBJ whole genome shotgun (WGS) entry which is preliminary data.</text>
</comment>
<keyword evidence="9" id="KW-1185">Reference proteome</keyword>
<evidence type="ECO:0000256" key="5">
    <source>
        <dbReference type="ARBA" id="ARBA00022777"/>
    </source>
</evidence>
<dbReference type="EC" id="2.7.13.3" evidence="2"/>
<evidence type="ECO:0000259" key="6">
    <source>
        <dbReference type="PROSITE" id="PS50112"/>
    </source>
</evidence>
<dbReference type="InterPro" id="IPR000014">
    <property type="entry name" value="PAS"/>
</dbReference>
<evidence type="ECO:0000259" key="7">
    <source>
        <dbReference type="PROSITE" id="PS50113"/>
    </source>
</evidence>
<dbReference type="EMBL" id="JAUQSX010000020">
    <property type="protein sequence ID" value="MDO7849741.1"/>
    <property type="molecule type" value="Genomic_DNA"/>
</dbReference>
<dbReference type="RefSeq" id="WP_305014405.1">
    <property type="nucleotide sequence ID" value="NZ_JAUQSX010000020.1"/>
</dbReference>
<dbReference type="Proteomes" id="UP001167796">
    <property type="component" value="Unassembled WGS sequence"/>
</dbReference>
<dbReference type="PANTHER" id="PTHR43304">
    <property type="entry name" value="PHYTOCHROME-LIKE PROTEIN CPH1"/>
    <property type="match status" value="1"/>
</dbReference>
<dbReference type="SMART" id="SM00091">
    <property type="entry name" value="PAS"/>
    <property type="match status" value="2"/>
</dbReference>
<dbReference type="NCBIfam" id="TIGR00229">
    <property type="entry name" value="sensory_box"/>
    <property type="match status" value="2"/>
</dbReference>
<dbReference type="InterPro" id="IPR052162">
    <property type="entry name" value="Sensor_kinase/Photoreceptor"/>
</dbReference>
<evidence type="ECO:0000313" key="8">
    <source>
        <dbReference type="EMBL" id="MDO7849741.1"/>
    </source>
</evidence>
<name>A0ABT9AKS8_9BACT</name>
<dbReference type="PROSITE" id="PS50112">
    <property type="entry name" value="PAS"/>
    <property type="match status" value="1"/>
</dbReference>
<dbReference type="SUPFAM" id="SSF55785">
    <property type="entry name" value="PYP-like sensor domain (PAS domain)"/>
    <property type="match status" value="2"/>
</dbReference>
<dbReference type="InterPro" id="IPR000700">
    <property type="entry name" value="PAS-assoc_C"/>
</dbReference>
<reference evidence="8" key="1">
    <citation type="submission" date="2023-07" db="EMBL/GenBank/DDBJ databases">
        <authorList>
            <person name="Kim M.K."/>
        </authorList>
    </citation>
    <scope>NUCLEOTIDE SEQUENCE</scope>
    <source>
        <strain evidence="8">M29</strain>
    </source>
</reference>
<evidence type="ECO:0000256" key="1">
    <source>
        <dbReference type="ARBA" id="ARBA00000085"/>
    </source>
</evidence>
<gene>
    <name evidence="8" type="ORF">Q5H92_25485</name>
</gene>
<evidence type="ECO:0000256" key="2">
    <source>
        <dbReference type="ARBA" id="ARBA00012438"/>
    </source>
</evidence>
<dbReference type="Pfam" id="PF08447">
    <property type="entry name" value="PAS_3"/>
    <property type="match status" value="2"/>
</dbReference>
<comment type="catalytic activity">
    <reaction evidence="1">
        <text>ATP + protein L-histidine = ADP + protein N-phospho-L-histidine.</text>
        <dbReference type="EC" id="2.7.13.3"/>
    </reaction>
</comment>
<keyword evidence="5" id="KW-0418">Kinase</keyword>
<evidence type="ECO:0000256" key="3">
    <source>
        <dbReference type="ARBA" id="ARBA00022553"/>
    </source>
</evidence>
<dbReference type="PANTHER" id="PTHR43304:SF1">
    <property type="entry name" value="PAC DOMAIN-CONTAINING PROTEIN"/>
    <property type="match status" value="1"/>
</dbReference>
<evidence type="ECO:0000256" key="4">
    <source>
        <dbReference type="ARBA" id="ARBA00022679"/>
    </source>
</evidence>